<gene>
    <name evidence="6" type="primary">macA_1</name>
    <name evidence="6" type="ORF">PDESU_00104</name>
</gene>
<comment type="similarity">
    <text evidence="1">Belongs to the membrane fusion protein (MFP) (TC 8.A.1) family.</text>
</comment>
<reference evidence="6 7" key="1">
    <citation type="submission" date="2019-04" db="EMBL/GenBank/DDBJ databases">
        <authorList>
            <person name="Van Vliet M D."/>
        </authorList>
    </citation>
    <scope>NUCLEOTIDE SEQUENCE [LARGE SCALE GENOMIC DNA]</scope>
    <source>
        <strain evidence="6 7">F1</strain>
    </source>
</reference>
<feature type="domain" description="Multidrug resistance protein MdtA-like barrel-sandwich hybrid" evidence="3">
    <location>
        <begin position="79"/>
        <end position="198"/>
    </location>
</feature>
<dbReference type="Gene3D" id="2.40.30.170">
    <property type="match status" value="1"/>
</dbReference>
<accession>A0A6C2TVB8</accession>
<keyword evidence="2" id="KW-0812">Transmembrane</keyword>
<dbReference type="InterPro" id="IPR058792">
    <property type="entry name" value="Beta-barrel_RND_2"/>
</dbReference>
<dbReference type="GO" id="GO:1990281">
    <property type="term" value="C:efflux pump complex"/>
    <property type="evidence" value="ECO:0007669"/>
    <property type="project" value="TreeGrafter"/>
</dbReference>
<proteinExistence type="inferred from homology"/>
<dbReference type="InterPro" id="IPR058637">
    <property type="entry name" value="YknX-like_C"/>
</dbReference>
<dbReference type="Gene3D" id="1.10.287.470">
    <property type="entry name" value="Helix hairpin bin"/>
    <property type="match status" value="1"/>
</dbReference>
<evidence type="ECO:0000259" key="4">
    <source>
        <dbReference type="Pfam" id="PF25954"/>
    </source>
</evidence>
<dbReference type="NCBIfam" id="TIGR01730">
    <property type="entry name" value="RND_mfp"/>
    <property type="match status" value="1"/>
</dbReference>
<dbReference type="SUPFAM" id="SSF111369">
    <property type="entry name" value="HlyD-like secretion proteins"/>
    <property type="match status" value="1"/>
</dbReference>
<dbReference type="Pfam" id="PF25917">
    <property type="entry name" value="BSH_RND"/>
    <property type="match status" value="1"/>
</dbReference>
<feature type="domain" description="CusB-like beta-barrel" evidence="4">
    <location>
        <begin position="204"/>
        <end position="276"/>
    </location>
</feature>
<dbReference type="FunFam" id="2.40.30.170:FF:000010">
    <property type="entry name" value="Efflux RND transporter periplasmic adaptor subunit"/>
    <property type="match status" value="1"/>
</dbReference>
<feature type="transmembrane region" description="Helical" evidence="2">
    <location>
        <begin position="7"/>
        <end position="29"/>
    </location>
</feature>
<dbReference type="Pfam" id="PF25954">
    <property type="entry name" value="Beta-barrel_RND_2"/>
    <property type="match status" value="1"/>
</dbReference>
<dbReference type="InterPro" id="IPR006143">
    <property type="entry name" value="RND_pump_MFP"/>
</dbReference>
<feature type="domain" description="YknX-like C-terminal permuted SH3-like" evidence="5">
    <location>
        <begin position="285"/>
        <end position="351"/>
    </location>
</feature>
<dbReference type="AlphaFoldDB" id="A0A6C2TVB8"/>
<dbReference type="Pfam" id="PF25989">
    <property type="entry name" value="YknX_C"/>
    <property type="match status" value="1"/>
</dbReference>
<dbReference type="Proteomes" id="UP000366872">
    <property type="component" value="Unassembled WGS sequence"/>
</dbReference>
<name>A0A6C2TVB8_PONDE</name>
<keyword evidence="2" id="KW-0472">Membrane</keyword>
<protein>
    <submittedName>
        <fullName evidence="6">Macrolide export protein MacA</fullName>
    </submittedName>
</protein>
<dbReference type="RefSeq" id="WP_136077308.1">
    <property type="nucleotide sequence ID" value="NZ_CAAHFG010000001.1"/>
</dbReference>
<dbReference type="Gene3D" id="2.40.420.20">
    <property type="match status" value="1"/>
</dbReference>
<organism evidence="6 7">
    <name type="scientific">Pontiella desulfatans</name>
    <dbReference type="NCBI Taxonomy" id="2750659"/>
    <lineage>
        <taxon>Bacteria</taxon>
        <taxon>Pseudomonadati</taxon>
        <taxon>Kiritimatiellota</taxon>
        <taxon>Kiritimatiellia</taxon>
        <taxon>Kiritimatiellales</taxon>
        <taxon>Pontiellaceae</taxon>
        <taxon>Pontiella</taxon>
    </lineage>
</organism>
<dbReference type="EMBL" id="CAAHFG010000001">
    <property type="protein sequence ID" value="VGO11559.1"/>
    <property type="molecule type" value="Genomic_DNA"/>
</dbReference>
<keyword evidence="7" id="KW-1185">Reference proteome</keyword>
<dbReference type="InterPro" id="IPR058625">
    <property type="entry name" value="MdtA-like_BSH"/>
</dbReference>
<evidence type="ECO:0000259" key="5">
    <source>
        <dbReference type="Pfam" id="PF25989"/>
    </source>
</evidence>
<evidence type="ECO:0000256" key="2">
    <source>
        <dbReference type="SAM" id="Phobius"/>
    </source>
</evidence>
<dbReference type="PANTHER" id="PTHR30469">
    <property type="entry name" value="MULTIDRUG RESISTANCE PROTEIN MDTA"/>
    <property type="match status" value="1"/>
</dbReference>
<evidence type="ECO:0000313" key="6">
    <source>
        <dbReference type="EMBL" id="VGO11559.1"/>
    </source>
</evidence>
<sequence length="358" mass="39118">MKERKNAIKIVLLAIVLGLVLLIAMFNFMKRHAKPMPEATEAAMPVLTMPARLTSTADIVFLPALIEANVDAMLAAEKAGRIVALKADRGDRVEKGQLLLQIDDRIWQTNLKQANIAAKDAEKNFGRFKTLKESGAVADSEFDSIETAHIRAEAMATEAEINIEQCRVESPVNGTVNDRFVEEGEYVQPGTPVFQVVDTATLKVVVQIPEKDIYSIQLGDTVSFGVQPLKDRTFEGKVTFVAARADGRNNAFRAEITVENSDGILRPGMIALVEFHRGINENMVSLPMSAVLPSKGDHIVYLASDGQAVRRKVTLETITRKNAMVSHGLEEGELVIIEGNRTLSDGQRVEIVEAGGGE</sequence>
<evidence type="ECO:0000259" key="3">
    <source>
        <dbReference type="Pfam" id="PF25917"/>
    </source>
</evidence>
<keyword evidence="2" id="KW-1133">Transmembrane helix</keyword>
<dbReference type="GO" id="GO:0015562">
    <property type="term" value="F:efflux transmembrane transporter activity"/>
    <property type="evidence" value="ECO:0007669"/>
    <property type="project" value="TreeGrafter"/>
</dbReference>
<dbReference type="Gene3D" id="2.40.50.100">
    <property type="match status" value="1"/>
</dbReference>
<evidence type="ECO:0000256" key="1">
    <source>
        <dbReference type="ARBA" id="ARBA00009477"/>
    </source>
</evidence>
<evidence type="ECO:0000313" key="7">
    <source>
        <dbReference type="Proteomes" id="UP000366872"/>
    </source>
</evidence>